<name>A0A316FBX9_9GAMM</name>
<proteinExistence type="predicted"/>
<keyword evidence="2" id="KW-1185">Reference proteome</keyword>
<evidence type="ECO:0000313" key="2">
    <source>
        <dbReference type="Proteomes" id="UP000245790"/>
    </source>
</evidence>
<protein>
    <submittedName>
        <fullName evidence="1">Uncharacterized protein (DUF885 family)</fullName>
    </submittedName>
</protein>
<dbReference type="OrthoDB" id="9769898at2"/>
<comment type="caution">
    <text evidence="1">The sequence shown here is derived from an EMBL/GenBank/DDBJ whole genome shotgun (WGS) entry which is preliminary data.</text>
</comment>
<organism evidence="1 2">
    <name type="scientific">Pleionea mediterranea</name>
    <dbReference type="NCBI Taxonomy" id="523701"/>
    <lineage>
        <taxon>Bacteria</taxon>
        <taxon>Pseudomonadati</taxon>
        <taxon>Pseudomonadota</taxon>
        <taxon>Gammaproteobacteria</taxon>
        <taxon>Oceanospirillales</taxon>
        <taxon>Pleioneaceae</taxon>
        <taxon>Pleionea</taxon>
    </lineage>
</organism>
<dbReference type="RefSeq" id="WP_109764969.1">
    <property type="nucleotide sequence ID" value="NZ_QGGU01000015.1"/>
</dbReference>
<accession>A0A316FBX9</accession>
<dbReference type="AlphaFoldDB" id="A0A316FBX9"/>
<dbReference type="PANTHER" id="PTHR33361">
    <property type="entry name" value="GLR0591 PROTEIN"/>
    <property type="match status" value="1"/>
</dbReference>
<gene>
    <name evidence="1" type="ORF">C8D97_1158</name>
</gene>
<dbReference type="PANTHER" id="PTHR33361:SF2">
    <property type="entry name" value="DUF885 DOMAIN-CONTAINING PROTEIN"/>
    <property type="match status" value="1"/>
</dbReference>
<dbReference type="EMBL" id="QGGU01000015">
    <property type="protein sequence ID" value="PWK44406.1"/>
    <property type="molecule type" value="Genomic_DNA"/>
</dbReference>
<dbReference type="InterPro" id="IPR010281">
    <property type="entry name" value="DUF885"/>
</dbReference>
<reference evidence="1 2" key="1">
    <citation type="submission" date="2018-05" db="EMBL/GenBank/DDBJ databases">
        <title>Genomic Encyclopedia of Type Strains, Phase IV (KMG-IV): sequencing the most valuable type-strain genomes for metagenomic binning, comparative biology and taxonomic classification.</title>
        <authorList>
            <person name="Goeker M."/>
        </authorList>
    </citation>
    <scope>NUCLEOTIDE SEQUENCE [LARGE SCALE GENOMIC DNA]</scope>
    <source>
        <strain evidence="1 2">DSM 25350</strain>
    </source>
</reference>
<evidence type="ECO:0000313" key="1">
    <source>
        <dbReference type="EMBL" id="PWK44406.1"/>
    </source>
</evidence>
<dbReference type="Pfam" id="PF05960">
    <property type="entry name" value="DUF885"/>
    <property type="match status" value="1"/>
</dbReference>
<dbReference type="Proteomes" id="UP000245790">
    <property type="component" value="Unassembled WGS sequence"/>
</dbReference>
<sequence>MTTWVLIKSDREPVFTQQEFSHQFFDRYSRQRFIKVQGCCLLLLLVLLLSNNANAQRSTEDKAVSELFQSFTQKNNNANVLGALLAGEVDASTPFNNFYTEQHLNHYRKLQQSYLTQAKAFQKKHLSLQSQVNLDVFIEQRKNTLTEIDRPAYELAVWQSNDYLSGLFFISSGYGRLSFDKIKDYEQWFERLQQLPELIIQLKVSFQKDLDKDVIAPAALVKHLAGILNSNAPQSIENSVFYQPVTNMPSYFTANQKQYVIMRYSKVIKQSVYPAIDQLKDLLINQYLPKSQGIKSVTSSDQGKGWYSNRLATYIGDSIEPDELHQAAHSNIKQIKQGLLEIQKQSGKQGTLSEFIQHMNDTAYFFQHAETLMKNYRQAMHQINKRTPSLFSDFPKATYQLASIDEINAAKSPALYYQLKSVEELMIGTLNINSARRLLHPKWQVKAHLLKYGAPGYHFLHAMHSELNDLPVFRDSANTRAFELGWGLYTASLGDELKVYSSWKDRLGWLLMDLKATLLLAVDTGIHLKGWSVNDANDYLMQHGFFTEQQASSITHKIMLRPGLWSAEKAGFIMVMHLKQQAIKQLGASFNPKHFHQQLLQNGRLPIAVVEKNVTQWIGNAAKGAVATKNVENTE</sequence>